<dbReference type="Gene3D" id="3.30.1330.60">
    <property type="entry name" value="OmpA-like domain"/>
    <property type="match status" value="1"/>
</dbReference>
<evidence type="ECO:0000313" key="4">
    <source>
        <dbReference type="Proteomes" id="UP000295468"/>
    </source>
</evidence>
<evidence type="ECO:0000256" key="1">
    <source>
        <dbReference type="SAM" id="Coils"/>
    </source>
</evidence>
<name>A0A4R6TPK5_9FLAO</name>
<dbReference type="AlphaFoldDB" id="A0A4R6TPK5"/>
<dbReference type="InterPro" id="IPR006665">
    <property type="entry name" value="OmpA-like"/>
</dbReference>
<keyword evidence="1" id="KW-0175">Coiled coil</keyword>
<dbReference type="OrthoDB" id="1427661at2"/>
<feature type="domain" description="OmpA-like" evidence="2">
    <location>
        <begin position="161"/>
        <end position="240"/>
    </location>
</feature>
<keyword evidence="4" id="KW-1185">Reference proteome</keyword>
<feature type="coiled-coil region" evidence="1">
    <location>
        <begin position="24"/>
        <end position="118"/>
    </location>
</feature>
<dbReference type="Proteomes" id="UP000295468">
    <property type="component" value="Unassembled WGS sequence"/>
</dbReference>
<dbReference type="SUPFAM" id="SSF103088">
    <property type="entry name" value="OmpA-like"/>
    <property type="match status" value="1"/>
</dbReference>
<proteinExistence type="predicted"/>
<dbReference type="InterPro" id="IPR036737">
    <property type="entry name" value="OmpA-like_sf"/>
</dbReference>
<dbReference type="Pfam" id="PF00691">
    <property type="entry name" value="OmpA"/>
    <property type="match status" value="1"/>
</dbReference>
<reference evidence="3 4" key="1">
    <citation type="submission" date="2019-03" db="EMBL/GenBank/DDBJ databases">
        <title>Genomic Encyclopedia of Archaeal and Bacterial Type Strains, Phase II (KMG-II): from individual species to whole genera.</title>
        <authorList>
            <person name="Goeker M."/>
        </authorList>
    </citation>
    <scope>NUCLEOTIDE SEQUENCE [LARGE SCALE GENOMIC DNA]</scope>
    <source>
        <strain evidence="3 4">DSM 18435</strain>
    </source>
</reference>
<organism evidence="3 4">
    <name type="scientific">Zeaxanthinibacter enoshimensis</name>
    <dbReference type="NCBI Taxonomy" id="392009"/>
    <lineage>
        <taxon>Bacteria</taxon>
        <taxon>Pseudomonadati</taxon>
        <taxon>Bacteroidota</taxon>
        <taxon>Flavobacteriia</taxon>
        <taxon>Flavobacteriales</taxon>
        <taxon>Flavobacteriaceae</taxon>
        <taxon>Zeaxanthinibacter</taxon>
    </lineage>
</organism>
<evidence type="ECO:0000259" key="2">
    <source>
        <dbReference type="Pfam" id="PF00691"/>
    </source>
</evidence>
<protein>
    <submittedName>
        <fullName evidence="3">OmpA family protein</fullName>
    </submittedName>
</protein>
<comment type="caution">
    <text evidence="3">The sequence shown here is derived from an EMBL/GenBank/DDBJ whole genome shotgun (WGS) entry which is preliminary data.</text>
</comment>
<gene>
    <name evidence="3" type="ORF">CLV82_2009</name>
</gene>
<evidence type="ECO:0000313" key="3">
    <source>
        <dbReference type="EMBL" id="TDQ31301.1"/>
    </source>
</evidence>
<dbReference type="EMBL" id="SNYI01000002">
    <property type="protein sequence ID" value="TDQ31301.1"/>
    <property type="molecule type" value="Genomic_DNA"/>
</dbReference>
<sequence length="269" mass="29972">MKILPALFLCGSLLCVSSLYSQKKKDLILKVDALQTELDSTNRVLRECQRKETAQRAVISDYERQLADSRKTNADLLNTLTRVTEESKSQTENIGKSLENLNRKESQLRQINESLTRTDSTTIQLLTSIKKSLGDEVPVALDKNVFRIVLDNSTLFGSTSQQYTITEGGNGMLEKVAQIMKLHPDARLHIESNAAAGVATDQNALTGTQLSALRASAVKQYLEEKFMISPEFIIATGQGQGPANKTLLRITPDYDQFFVMVKDLMKNTR</sequence>
<dbReference type="RefSeq" id="WP_133644137.1">
    <property type="nucleotide sequence ID" value="NZ_JBFIMA010000002.1"/>
</dbReference>
<accession>A0A4R6TPK5</accession>